<proteinExistence type="inferred from homology"/>
<dbReference type="Pfam" id="PF02604">
    <property type="entry name" value="PhdYeFM_antitox"/>
    <property type="match status" value="1"/>
</dbReference>
<dbReference type="AlphaFoldDB" id="A0A4Y3WR02"/>
<comment type="function">
    <text evidence="2">Antitoxin component of a type II toxin-antitoxin (TA) system.</text>
</comment>
<dbReference type="InterPro" id="IPR036165">
    <property type="entry name" value="YefM-like_sf"/>
</dbReference>
<evidence type="ECO:0000313" key="3">
    <source>
        <dbReference type="EMBL" id="GEC20701.1"/>
    </source>
</evidence>
<dbReference type="NCBIfam" id="TIGR01552">
    <property type="entry name" value="phd_fam"/>
    <property type="match status" value="1"/>
</dbReference>
<dbReference type="SUPFAM" id="SSF143120">
    <property type="entry name" value="YefM-like"/>
    <property type="match status" value="1"/>
</dbReference>
<dbReference type="EMBL" id="BJNG01000022">
    <property type="protein sequence ID" value="GEC20701.1"/>
    <property type="molecule type" value="Genomic_DNA"/>
</dbReference>
<accession>A0A4Y3WR02</accession>
<evidence type="ECO:0000313" key="4">
    <source>
        <dbReference type="Proteomes" id="UP000320338"/>
    </source>
</evidence>
<organism evidence="3 4">
    <name type="scientific">Pseudonocardia hydrocarbonoxydans</name>
    <dbReference type="NCBI Taxonomy" id="76726"/>
    <lineage>
        <taxon>Bacteria</taxon>
        <taxon>Bacillati</taxon>
        <taxon>Actinomycetota</taxon>
        <taxon>Actinomycetes</taxon>
        <taxon>Pseudonocardiales</taxon>
        <taxon>Pseudonocardiaceae</taxon>
        <taxon>Pseudonocardia</taxon>
    </lineage>
</organism>
<dbReference type="RefSeq" id="WP_141279240.1">
    <property type="nucleotide sequence ID" value="NZ_BAAARZ010000038.1"/>
</dbReference>
<dbReference type="Gene3D" id="3.40.1620.10">
    <property type="entry name" value="YefM-like domain"/>
    <property type="match status" value="1"/>
</dbReference>
<name>A0A4Y3WR02_9PSEU</name>
<keyword evidence="4" id="KW-1185">Reference proteome</keyword>
<comment type="caution">
    <text evidence="3">The sequence shown here is derived from an EMBL/GenBank/DDBJ whole genome shotgun (WGS) entry which is preliminary data.</text>
</comment>
<evidence type="ECO:0000256" key="2">
    <source>
        <dbReference type="RuleBase" id="RU362080"/>
    </source>
</evidence>
<reference evidence="3 4" key="1">
    <citation type="submission" date="2019-06" db="EMBL/GenBank/DDBJ databases">
        <title>Whole genome shotgun sequence of Pseudonocardia hydrocarbonoxydans NBRC 14498.</title>
        <authorList>
            <person name="Hosoyama A."/>
            <person name="Uohara A."/>
            <person name="Ohji S."/>
            <person name="Ichikawa N."/>
        </authorList>
    </citation>
    <scope>NUCLEOTIDE SEQUENCE [LARGE SCALE GENOMIC DNA]</scope>
    <source>
        <strain evidence="3 4">NBRC 14498</strain>
    </source>
</reference>
<dbReference type="Proteomes" id="UP000320338">
    <property type="component" value="Unassembled WGS sequence"/>
</dbReference>
<evidence type="ECO:0000256" key="1">
    <source>
        <dbReference type="ARBA" id="ARBA00009981"/>
    </source>
</evidence>
<dbReference type="OrthoDB" id="33091at2"/>
<sequence length="79" mass="8688">MSTSNVHEAKTNLSKLLDAAERGEDVYITRRGGRVTRFALVPAPRTPRAELFGALRGRIVYAGDYDTADAEIADMFAED</sequence>
<protein>
    <recommendedName>
        <fullName evidence="2">Antitoxin</fullName>
    </recommendedName>
</protein>
<dbReference type="InterPro" id="IPR006442">
    <property type="entry name" value="Antitoxin_Phd/YefM"/>
</dbReference>
<comment type="similarity">
    <text evidence="1 2">Belongs to the phD/YefM antitoxin family.</text>
</comment>
<gene>
    <name evidence="3" type="ORF">PHY01_29840</name>
</gene>